<proteinExistence type="predicted"/>
<name>A0A2T2NE89_CORCC</name>
<sequence>MINGGGTGSGVNGGLGCVYLGTAGTLFLNTSRIRRSPSQLECPFDDSSYSTTTTSATPYIDTRDCLSRTAYVGGRSRNFKGLLCWVSSVDLSLGDRKRLANCQYRN</sequence>
<dbReference type="AlphaFoldDB" id="A0A2T2NE89"/>
<keyword evidence="2" id="KW-1185">Reference proteome</keyword>
<protein>
    <submittedName>
        <fullName evidence="1">Uncharacterized protein</fullName>
    </submittedName>
</protein>
<dbReference type="EMBL" id="KZ678139">
    <property type="protein sequence ID" value="PSN63755.1"/>
    <property type="molecule type" value="Genomic_DNA"/>
</dbReference>
<reference evidence="1 2" key="1">
    <citation type="journal article" date="2018" name="Front. Microbiol.">
        <title>Genome-Wide Analysis of Corynespora cassiicola Leaf Fall Disease Putative Effectors.</title>
        <authorList>
            <person name="Lopez D."/>
            <person name="Ribeiro S."/>
            <person name="Label P."/>
            <person name="Fumanal B."/>
            <person name="Venisse J.S."/>
            <person name="Kohler A."/>
            <person name="de Oliveira R.R."/>
            <person name="Labutti K."/>
            <person name="Lipzen A."/>
            <person name="Lail K."/>
            <person name="Bauer D."/>
            <person name="Ohm R.A."/>
            <person name="Barry K.W."/>
            <person name="Spatafora J."/>
            <person name="Grigoriev I.V."/>
            <person name="Martin F.M."/>
            <person name="Pujade-Renaud V."/>
        </authorList>
    </citation>
    <scope>NUCLEOTIDE SEQUENCE [LARGE SCALE GENOMIC DNA]</scope>
    <source>
        <strain evidence="1 2">Philippines</strain>
    </source>
</reference>
<accession>A0A2T2NE89</accession>
<evidence type="ECO:0000313" key="2">
    <source>
        <dbReference type="Proteomes" id="UP000240883"/>
    </source>
</evidence>
<gene>
    <name evidence="1" type="ORF">BS50DRAFT_576373</name>
</gene>
<evidence type="ECO:0000313" key="1">
    <source>
        <dbReference type="EMBL" id="PSN63755.1"/>
    </source>
</evidence>
<dbReference type="Proteomes" id="UP000240883">
    <property type="component" value="Unassembled WGS sequence"/>
</dbReference>
<organism evidence="1 2">
    <name type="scientific">Corynespora cassiicola Philippines</name>
    <dbReference type="NCBI Taxonomy" id="1448308"/>
    <lineage>
        <taxon>Eukaryota</taxon>
        <taxon>Fungi</taxon>
        <taxon>Dikarya</taxon>
        <taxon>Ascomycota</taxon>
        <taxon>Pezizomycotina</taxon>
        <taxon>Dothideomycetes</taxon>
        <taxon>Pleosporomycetidae</taxon>
        <taxon>Pleosporales</taxon>
        <taxon>Corynesporascaceae</taxon>
        <taxon>Corynespora</taxon>
    </lineage>
</organism>